<name>A0A0C9ZJS0_9AGAM</name>
<dbReference type="AlphaFoldDB" id="A0A0C9ZJS0"/>
<reference evidence="1 2" key="1">
    <citation type="submission" date="2014-04" db="EMBL/GenBank/DDBJ databases">
        <authorList>
            <consortium name="DOE Joint Genome Institute"/>
            <person name="Kuo A."/>
            <person name="Kohler A."/>
            <person name="Costa M.D."/>
            <person name="Nagy L.G."/>
            <person name="Floudas D."/>
            <person name="Copeland A."/>
            <person name="Barry K.W."/>
            <person name="Cichocki N."/>
            <person name="Veneault-Fourrey C."/>
            <person name="LaButti K."/>
            <person name="Lindquist E.A."/>
            <person name="Lipzen A."/>
            <person name="Lundell T."/>
            <person name="Morin E."/>
            <person name="Murat C."/>
            <person name="Sun H."/>
            <person name="Tunlid A."/>
            <person name="Henrissat B."/>
            <person name="Grigoriev I.V."/>
            <person name="Hibbett D.S."/>
            <person name="Martin F."/>
            <person name="Nordberg H.P."/>
            <person name="Cantor M.N."/>
            <person name="Hua S.X."/>
        </authorList>
    </citation>
    <scope>NUCLEOTIDE SEQUENCE [LARGE SCALE GENOMIC DNA]</scope>
    <source>
        <strain evidence="1 2">441</strain>
    </source>
</reference>
<reference evidence="2" key="2">
    <citation type="submission" date="2015-01" db="EMBL/GenBank/DDBJ databases">
        <title>Evolutionary Origins and Diversification of the Mycorrhizal Mutualists.</title>
        <authorList>
            <consortium name="DOE Joint Genome Institute"/>
            <consortium name="Mycorrhizal Genomics Consortium"/>
            <person name="Kohler A."/>
            <person name="Kuo A."/>
            <person name="Nagy L.G."/>
            <person name="Floudas D."/>
            <person name="Copeland A."/>
            <person name="Barry K.W."/>
            <person name="Cichocki N."/>
            <person name="Veneault-Fourrey C."/>
            <person name="LaButti K."/>
            <person name="Lindquist E.A."/>
            <person name="Lipzen A."/>
            <person name="Lundell T."/>
            <person name="Morin E."/>
            <person name="Murat C."/>
            <person name="Riley R."/>
            <person name="Ohm R."/>
            <person name="Sun H."/>
            <person name="Tunlid A."/>
            <person name="Henrissat B."/>
            <person name="Grigoriev I.V."/>
            <person name="Hibbett D.S."/>
            <person name="Martin F."/>
        </authorList>
    </citation>
    <scope>NUCLEOTIDE SEQUENCE [LARGE SCALE GENOMIC DNA]</scope>
    <source>
        <strain evidence="2">441</strain>
    </source>
</reference>
<accession>A0A0C9ZJS0</accession>
<dbReference type="HOGENOM" id="CLU_2758774_0_0_1"/>
<keyword evidence="2" id="KW-1185">Reference proteome</keyword>
<proteinExistence type="predicted"/>
<dbReference type="EMBL" id="KN833689">
    <property type="protein sequence ID" value="KIK29516.1"/>
    <property type="molecule type" value="Genomic_DNA"/>
</dbReference>
<organism evidence="1 2">
    <name type="scientific">Pisolithus microcarpus 441</name>
    <dbReference type="NCBI Taxonomy" id="765257"/>
    <lineage>
        <taxon>Eukaryota</taxon>
        <taxon>Fungi</taxon>
        <taxon>Dikarya</taxon>
        <taxon>Basidiomycota</taxon>
        <taxon>Agaricomycotina</taxon>
        <taxon>Agaricomycetes</taxon>
        <taxon>Agaricomycetidae</taxon>
        <taxon>Boletales</taxon>
        <taxon>Sclerodermatineae</taxon>
        <taxon>Pisolithaceae</taxon>
        <taxon>Pisolithus</taxon>
    </lineage>
</organism>
<dbReference type="Proteomes" id="UP000054018">
    <property type="component" value="Unassembled WGS sequence"/>
</dbReference>
<protein>
    <submittedName>
        <fullName evidence="1">Uncharacterized protein</fullName>
    </submittedName>
</protein>
<evidence type="ECO:0000313" key="1">
    <source>
        <dbReference type="EMBL" id="KIK29516.1"/>
    </source>
</evidence>
<sequence>MRAEGIGVEFTYPFHHCYNDNESRQNSGVEHYASDGPSSLVISCMAVSIRSERRHLKAEGEYLLHLKSGS</sequence>
<gene>
    <name evidence="1" type="ORF">PISMIDRAFT_672220</name>
</gene>
<evidence type="ECO:0000313" key="2">
    <source>
        <dbReference type="Proteomes" id="UP000054018"/>
    </source>
</evidence>